<dbReference type="Proteomes" id="UP000732105">
    <property type="component" value="Unassembled WGS sequence"/>
</dbReference>
<dbReference type="EC" id="3.2.2.27" evidence="4"/>
<evidence type="ECO:0000256" key="1">
    <source>
        <dbReference type="ARBA" id="ARBA00001400"/>
    </source>
</evidence>
<reference evidence="10 11" key="1">
    <citation type="submission" date="2018-12" db="EMBL/GenBank/DDBJ databases">
        <title>Marinifilum JC070 sp. nov., a marine bacterium isolated from Yongle Blue Hole in the South China Sea.</title>
        <authorList>
            <person name="Fu T."/>
        </authorList>
    </citation>
    <scope>NUCLEOTIDE SEQUENCE [LARGE SCALE GENOMIC DNA]</scope>
    <source>
        <strain evidence="10 11">JC070</strain>
    </source>
</reference>
<comment type="similarity">
    <text evidence="3">Belongs to the uracil-DNA glycosylase (UDG) superfamily. UNG family.</text>
</comment>
<dbReference type="PANTHER" id="PTHR11264:SF0">
    <property type="entry name" value="URACIL-DNA GLYCOSYLASE"/>
    <property type="match status" value="1"/>
</dbReference>
<dbReference type="PANTHER" id="PTHR11264">
    <property type="entry name" value="URACIL-DNA GLYCOSYLASE"/>
    <property type="match status" value="1"/>
</dbReference>
<organism evidence="10 11">
    <name type="scientific">Marinifilum caeruleilacunae</name>
    <dbReference type="NCBI Taxonomy" id="2499076"/>
    <lineage>
        <taxon>Bacteria</taxon>
        <taxon>Pseudomonadati</taxon>
        <taxon>Bacteroidota</taxon>
        <taxon>Bacteroidia</taxon>
        <taxon>Marinilabiliales</taxon>
        <taxon>Marinifilaceae</taxon>
    </lineage>
</organism>
<keyword evidence="11" id="KW-1185">Reference proteome</keyword>
<dbReference type="EMBL" id="RZNH01000003">
    <property type="protein sequence ID" value="NOU58917.1"/>
    <property type="molecule type" value="Genomic_DNA"/>
</dbReference>
<keyword evidence="6" id="KW-0227">DNA damage</keyword>
<sequence length="270" mass="31365">MIILSRFRNPFFTFGQTNCPNMQNSTFLSSLSIHESWNAFLSNDIIDLIQNIESSISMESATPKKELVLRFLEMDLEKIPVVILGQDPYPQEGVATGRAFEVNGLNSWFDKFRNVSLKNILRSIYKAYTAEELKYSEILKQLNEGDRLPMDGEFKVLPPNQLFRYWWEKENVLLLNTAFTCEVGNPNSHTKIWSEFTQKLLTYIASKNKEAVWFLWGNNAQNIVANIQIENKIETSHPMMCYQRENDILFGKINPFSETKTKVNWLGIEQ</sequence>
<evidence type="ECO:0000256" key="5">
    <source>
        <dbReference type="ARBA" id="ARBA00018429"/>
    </source>
</evidence>
<name>A0ABX1WS46_9BACT</name>
<comment type="function">
    <text evidence="2">Excises uracil residues from the DNA which can arise as a result of misincorporation of dUMP residues by DNA polymerase or due to deamination of cytosine.</text>
</comment>
<comment type="caution">
    <text evidence="10">The sequence shown here is derived from an EMBL/GenBank/DDBJ whole genome shotgun (WGS) entry which is preliminary data.</text>
</comment>
<dbReference type="CDD" id="cd10027">
    <property type="entry name" value="UDG-F1-like"/>
    <property type="match status" value="1"/>
</dbReference>
<evidence type="ECO:0000256" key="4">
    <source>
        <dbReference type="ARBA" id="ARBA00012030"/>
    </source>
</evidence>
<keyword evidence="7" id="KW-0378">Hydrolase</keyword>
<evidence type="ECO:0000256" key="6">
    <source>
        <dbReference type="ARBA" id="ARBA00022763"/>
    </source>
</evidence>
<evidence type="ECO:0000313" key="10">
    <source>
        <dbReference type="EMBL" id="NOU58917.1"/>
    </source>
</evidence>
<dbReference type="Pfam" id="PF03167">
    <property type="entry name" value="UDG"/>
    <property type="match status" value="1"/>
</dbReference>
<comment type="catalytic activity">
    <reaction evidence="1">
        <text>Hydrolyzes single-stranded DNA or mismatched double-stranded DNA and polynucleotides, releasing free uracil.</text>
        <dbReference type="EC" id="3.2.2.27"/>
    </reaction>
</comment>
<dbReference type="InterPro" id="IPR036895">
    <property type="entry name" value="Uracil-DNA_glycosylase-like_sf"/>
</dbReference>
<evidence type="ECO:0000256" key="7">
    <source>
        <dbReference type="ARBA" id="ARBA00022801"/>
    </source>
</evidence>
<dbReference type="Gene3D" id="3.40.470.10">
    <property type="entry name" value="Uracil-DNA glycosylase-like domain"/>
    <property type="match status" value="1"/>
</dbReference>
<protein>
    <recommendedName>
        <fullName evidence="5">Uracil-DNA glycosylase</fullName>
        <ecNumber evidence="4">3.2.2.27</ecNumber>
    </recommendedName>
</protein>
<dbReference type="InterPro" id="IPR002043">
    <property type="entry name" value="UDG_fam1"/>
</dbReference>
<dbReference type="SUPFAM" id="SSF52141">
    <property type="entry name" value="Uracil-DNA glycosylase-like"/>
    <property type="match status" value="1"/>
</dbReference>
<dbReference type="InterPro" id="IPR005122">
    <property type="entry name" value="Uracil-DNA_glycosylase-like"/>
</dbReference>
<evidence type="ECO:0000259" key="9">
    <source>
        <dbReference type="Pfam" id="PF03167"/>
    </source>
</evidence>
<gene>
    <name evidence="10" type="ORF">ELS83_03735</name>
</gene>
<evidence type="ECO:0000256" key="8">
    <source>
        <dbReference type="ARBA" id="ARBA00023204"/>
    </source>
</evidence>
<evidence type="ECO:0000313" key="11">
    <source>
        <dbReference type="Proteomes" id="UP000732105"/>
    </source>
</evidence>
<accession>A0ABX1WS46</accession>
<evidence type="ECO:0000256" key="2">
    <source>
        <dbReference type="ARBA" id="ARBA00002631"/>
    </source>
</evidence>
<keyword evidence="8" id="KW-0234">DNA repair</keyword>
<evidence type="ECO:0000256" key="3">
    <source>
        <dbReference type="ARBA" id="ARBA00008184"/>
    </source>
</evidence>
<proteinExistence type="inferred from homology"/>
<feature type="domain" description="Uracil-DNA glycosylase-like" evidence="9">
    <location>
        <begin position="78"/>
        <end position="240"/>
    </location>
</feature>